<dbReference type="AlphaFoldDB" id="A0A4R5PQF4"/>
<evidence type="ECO:0000256" key="4">
    <source>
        <dbReference type="ARBA" id="ARBA00011738"/>
    </source>
</evidence>
<keyword evidence="6" id="KW-0378">Hydrolase</keyword>
<feature type="binding site" evidence="9">
    <location>
        <position position="78"/>
    </location>
    <ligand>
        <name>Mg(2+)</name>
        <dbReference type="ChEBI" id="CHEBI:18420"/>
        <label>1</label>
    </ligand>
</feature>
<feature type="binding site" evidence="9">
    <location>
        <position position="146"/>
    </location>
    <ligand>
        <name>Mg(2+)</name>
        <dbReference type="ChEBI" id="CHEBI:18420"/>
        <label>1</label>
    </ligand>
</feature>
<dbReference type="Gene3D" id="3.90.79.10">
    <property type="entry name" value="Nucleoside Triphosphate Pyrophosphohydrolase"/>
    <property type="match status" value="1"/>
</dbReference>
<dbReference type="PANTHER" id="PTHR11839">
    <property type="entry name" value="UDP/ADP-SUGAR PYROPHOSPHATASE"/>
    <property type="match status" value="1"/>
</dbReference>
<evidence type="ECO:0000256" key="5">
    <source>
        <dbReference type="ARBA" id="ARBA00016377"/>
    </source>
</evidence>
<organism evidence="12 13">
    <name type="scientific">Pseudohoeflea suaedae</name>
    <dbReference type="NCBI Taxonomy" id="877384"/>
    <lineage>
        <taxon>Bacteria</taxon>
        <taxon>Pseudomonadati</taxon>
        <taxon>Pseudomonadota</taxon>
        <taxon>Alphaproteobacteria</taxon>
        <taxon>Hyphomicrobiales</taxon>
        <taxon>Rhizobiaceae</taxon>
        <taxon>Pseudohoeflea</taxon>
    </lineage>
</organism>
<evidence type="ECO:0000256" key="2">
    <source>
        <dbReference type="ARBA" id="ARBA00001946"/>
    </source>
</evidence>
<evidence type="ECO:0000256" key="1">
    <source>
        <dbReference type="ARBA" id="ARBA00000847"/>
    </source>
</evidence>
<dbReference type="GO" id="GO:0046872">
    <property type="term" value="F:metal ion binding"/>
    <property type="evidence" value="ECO:0007669"/>
    <property type="project" value="UniProtKB-KW"/>
</dbReference>
<dbReference type="GO" id="GO:0016818">
    <property type="term" value="F:hydrolase activity, acting on acid anhydrides, in phosphorus-containing anhydrides"/>
    <property type="evidence" value="ECO:0007669"/>
    <property type="project" value="InterPro"/>
</dbReference>
<accession>A0A4R5PQF4</accession>
<evidence type="ECO:0000313" key="13">
    <source>
        <dbReference type="Proteomes" id="UP000295131"/>
    </source>
</evidence>
<comment type="similarity">
    <text evidence="3">Belongs to the Nudix hydrolase family. NudK subfamily.</text>
</comment>
<dbReference type="InterPro" id="IPR000086">
    <property type="entry name" value="NUDIX_hydrolase_dom"/>
</dbReference>
<dbReference type="PROSITE" id="PS51462">
    <property type="entry name" value="NUDIX"/>
    <property type="match status" value="1"/>
</dbReference>
<evidence type="ECO:0000259" key="11">
    <source>
        <dbReference type="PROSITE" id="PS51462"/>
    </source>
</evidence>
<dbReference type="CDD" id="cd24157">
    <property type="entry name" value="NUDIX_GDPMK"/>
    <property type="match status" value="1"/>
</dbReference>
<name>A0A4R5PQF4_9HYPH</name>
<feature type="domain" description="Nudix hydrolase" evidence="11">
    <location>
        <begin position="37"/>
        <end position="175"/>
    </location>
</feature>
<comment type="catalytic activity">
    <reaction evidence="1">
        <text>GDP-alpha-D-mannose + H2O = alpha-D-mannose 1-phosphate + GMP + 2 H(+)</text>
        <dbReference type="Rhea" id="RHEA:27978"/>
        <dbReference type="ChEBI" id="CHEBI:15377"/>
        <dbReference type="ChEBI" id="CHEBI:15378"/>
        <dbReference type="ChEBI" id="CHEBI:57527"/>
        <dbReference type="ChEBI" id="CHEBI:58115"/>
        <dbReference type="ChEBI" id="CHEBI:58409"/>
    </reaction>
</comment>
<dbReference type="Pfam" id="PF00293">
    <property type="entry name" value="NUDIX"/>
    <property type="match status" value="1"/>
</dbReference>
<dbReference type="InterPro" id="IPR015797">
    <property type="entry name" value="NUDIX_hydrolase-like_dom_sf"/>
</dbReference>
<feature type="short sequence motif" description="Nudix box" evidence="10">
    <location>
        <begin position="79"/>
        <end position="100"/>
    </location>
</feature>
<dbReference type="NCBIfam" id="TIGR00052">
    <property type="entry name" value="nudix-type nucleoside diphosphatase, YffH/AdpP family"/>
    <property type="match status" value="1"/>
</dbReference>
<dbReference type="SUPFAM" id="SSF55811">
    <property type="entry name" value="Nudix"/>
    <property type="match status" value="1"/>
</dbReference>
<sequence>MRDETLLSDNWGRLTRYDFDFRRHDGRTERQAREVYDRGDGAVILLYNVARKTVVLTRQFRLPVHVVGEDPELIEACAGLLDRQDPEAAIRREAEEETGYRVGAVEKLWTVFMTPGSVTEQLHFFIAPYEAEMKVSAGGGEEAEGEEIEVLEPTLERALRMIGSGEIRDAKTIMLLQHLALAGIMED</sequence>
<dbReference type="Proteomes" id="UP000295131">
    <property type="component" value="Unassembled WGS sequence"/>
</dbReference>
<comment type="subunit">
    <text evidence="4">Homodimer.</text>
</comment>
<evidence type="ECO:0000256" key="10">
    <source>
        <dbReference type="PIRSR" id="PIRSR604385-3"/>
    </source>
</evidence>
<dbReference type="GO" id="GO:0005829">
    <property type="term" value="C:cytosol"/>
    <property type="evidence" value="ECO:0007669"/>
    <property type="project" value="TreeGrafter"/>
</dbReference>
<evidence type="ECO:0000256" key="3">
    <source>
        <dbReference type="ARBA" id="ARBA00007275"/>
    </source>
</evidence>
<keyword evidence="13" id="KW-1185">Reference proteome</keyword>
<reference evidence="12 13" key="1">
    <citation type="journal article" date="2013" name="Int. J. Syst. Evol. Microbiol.">
        <title>Hoeflea suaedae sp. nov., an endophytic bacterium isolated from the root of the halophyte Suaeda maritima.</title>
        <authorList>
            <person name="Chung E.J."/>
            <person name="Park J.A."/>
            <person name="Pramanik P."/>
            <person name="Bibi F."/>
            <person name="Jeon C.O."/>
            <person name="Chung Y.R."/>
        </authorList>
    </citation>
    <scope>NUCLEOTIDE SEQUENCE [LARGE SCALE GENOMIC DNA]</scope>
    <source>
        <strain evidence="12 13">YC6898</strain>
    </source>
</reference>
<evidence type="ECO:0000313" key="12">
    <source>
        <dbReference type="EMBL" id="TDH39374.1"/>
    </source>
</evidence>
<feature type="binding site" evidence="9">
    <location>
        <position position="97"/>
    </location>
    <ligand>
        <name>Mg(2+)</name>
        <dbReference type="ChEBI" id="CHEBI:18420"/>
        <label>1</label>
    </ligand>
</feature>
<evidence type="ECO:0000256" key="7">
    <source>
        <dbReference type="ARBA" id="ARBA00032162"/>
    </source>
</evidence>
<evidence type="ECO:0000256" key="8">
    <source>
        <dbReference type="ARBA" id="ARBA00032272"/>
    </source>
</evidence>
<keyword evidence="9" id="KW-0479">Metal-binding</keyword>
<dbReference type="PANTHER" id="PTHR11839:SF18">
    <property type="entry name" value="NUDIX HYDROLASE DOMAIN-CONTAINING PROTEIN"/>
    <property type="match status" value="1"/>
</dbReference>
<dbReference type="GO" id="GO:0019693">
    <property type="term" value="P:ribose phosphate metabolic process"/>
    <property type="evidence" value="ECO:0007669"/>
    <property type="project" value="TreeGrafter"/>
</dbReference>
<gene>
    <name evidence="12" type="ORF">E2A64_01575</name>
</gene>
<evidence type="ECO:0000256" key="6">
    <source>
        <dbReference type="ARBA" id="ARBA00022801"/>
    </source>
</evidence>
<comment type="cofactor">
    <cofactor evidence="2 9">
        <name>Mg(2+)</name>
        <dbReference type="ChEBI" id="CHEBI:18420"/>
    </cofactor>
</comment>
<dbReference type="EMBL" id="SMSI01000001">
    <property type="protein sequence ID" value="TDH39374.1"/>
    <property type="molecule type" value="Genomic_DNA"/>
</dbReference>
<keyword evidence="9" id="KW-0460">Magnesium</keyword>
<protein>
    <recommendedName>
        <fullName evidence="5">GDP-mannose pyrophosphatase</fullName>
    </recommendedName>
    <alternativeName>
        <fullName evidence="7">GDP-mannose hydrolase</fullName>
    </alternativeName>
    <alternativeName>
        <fullName evidence="8">GDPMK</fullName>
    </alternativeName>
</protein>
<feature type="binding site" evidence="9">
    <location>
        <position position="93"/>
    </location>
    <ligand>
        <name>Mg(2+)</name>
        <dbReference type="ChEBI" id="CHEBI:18420"/>
        <label>1</label>
    </ligand>
</feature>
<dbReference type="InterPro" id="IPR004385">
    <property type="entry name" value="NDP_pyrophosphatase"/>
</dbReference>
<dbReference type="OrthoDB" id="5292471at2"/>
<evidence type="ECO:0000256" key="9">
    <source>
        <dbReference type="PIRSR" id="PIRSR604385-2"/>
    </source>
</evidence>
<dbReference type="GO" id="GO:0006753">
    <property type="term" value="P:nucleoside phosphate metabolic process"/>
    <property type="evidence" value="ECO:0007669"/>
    <property type="project" value="TreeGrafter"/>
</dbReference>
<comment type="caution">
    <text evidence="12">The sequence shown here is derived from an EMBL/GenBank/DDBJ whole genome shotgun (WGS) entry which is preliminary data.</text>
</comment>
<proteinExistence type="inferred from homology"/>